<dbReference type="GO" id="GO:0046872">
    <property type="term" value="F:metal ion binding"/>
    <property type="evidence" value="ECO:0007669"/>
    <property type="project" value="UniProtKB-KW"/>
</dbReference>
<evidence type="ECO:0000313" key="8">
    <source>
        <dbReference type="Proteomes" id="UP000294772"/>
    </source>
</evidence>
<dbReference type="SUPFAM" id="SSF47188">
    <property type="entry name" value="Hemerythrin-like"/>
    <property type="match status" value="1"/>
</dbReference>
<dbReference type="Gene3D" id="1.20.120.50">
    <property type="entry name" value="Hemerythrin-like"/>
    <property type="match status" value="1"/>
</dbReference>
<dbReference type="Proteomes" id="UP000239406">
    <property type="component" value="Unassembled WGS sequence"/>
</dbReference>
<evidence type="ECO:0000313" key="6">
    <source>
        <dbReference type="EMBL" id="TCP08754.1"/>
    </source>
</evidence>
<comment type="caution">
    <text evidence="5">The sequence shown here is derived from an EMBL/GenBank/DDBJ whole genome shotgun (WGS) entry which is preliminary data.</text>
</comment>
<evidence type="ECO:0000259" key="4">
    <source>
        <dbReference type="Pfam" id="PF01814"/>
    </source>
</evidence>
<dbReference type="InterPro" id="IPR050669">
    <property type="entry name" value="Hemerythrin"/>
</dbReference>
<evidence type="ECO:0000256" key="1">
    <source>
        <dbReference type="ARBA" id="ARBA00010587"/>
    </source>
</evidence>
<organism evidence="5 7">
    <name type="scientific">Caldimonas thermodepolymerans</name>
    <dbReference type="NCBI Taxonomy" id="215580"/>
    <lineage>
        <taxon>Bacteria</taxon>
        <taxon>Pseudomonadati</taxon>
        <taxon>Pseudomonadota</taxon>
        <taxon>Betaproteobacteria</taxon>
        <taxon>Burkholderiales</taxon>
        <taxon>Sphaerotilaceae</taxon>
        <taxon>Caldimonas</taxon>
    </lineage>
</organism>
<feature type="domain" description="Hemerythrin-like" evidence="4">
    <location>
        <begin position="16"/>
        <end position="118"/>
    </location>
</feature>
<dbReference type="PANTHER" id="PTHR37164">
    <property type="entry name" value="BACTERIOHEMERYTHRIN"/>
    <property type="match status" value="1"/>
</dbReference>
<reference evidence="6 8" key="2">
    <citation type="submission" date="2019-03" db="EMBL/GenBank/DDBJ databases">
        <title>Genomic Encyclopedia of Type Strains, Phase IV (KMG-IV): sequencing the most valuable type-strain genomes for metagenomic binning, comparative biology and taxonomic classification.</title>
        <authorList>
            <person name="Goeker M."/>
        </authorList>
    </citation>
    <scope>NUCLEOTIDE SEQUENCE [LARGE SCALE GENOMIC DNA]</scope>
    <source>
        <strain evidence="6 8">DSM 15264</strain>
    </source>
</reference>
<dbReference type="OrthoDB" id="5296936at2"/>
<dbReference type="InterPro" id="IPR012312">
    <property type="entry name" value="Hemerythrin-like"/>
</dbReference>
<proteinExistence type="inferred from homology"/>
<protein>
    <submittedName>
        <fullName evidence="5 6">Hemerythrin</fullName>
    </submittedName>
</protein>
<keyword evidence="7" id="KW-1185">Reference proteome</keyword>
<dbReference type="Pfam" id="PF01814">
    <property type="entry name" value="Hemerythrin"/>
    <property type="match status" value="1"/>
</dbReference>
<dbReference type="RefSeq" id="WP_104355840.1">
    <property type="nucleotide sequence ID" value="NZ_CALFFA010000024.1"/>
</dbReference>
<accession>A0A2S5T9W8</accession>
<gene>
    <name evidence="5" type="ORF">C1702_01240</name>
    <name evidence="6" type="ORF">EV676_102262</name>
</gene>
<dbReference type="EMBL" id="PSNY01000001">
    <property type="protein sequence ID" value="PPE71648.1"/>
    <property type="molecule type" value="Genomic_DNA"/>
</dbReference>
<comment type="similarity">
    <text evidence="1">Belongs to the hemerythrin family.</text>
</comment>
<dbReference type="CDD" id="cd12107">
    <property type="entry name" value="Hemerythrin"/>
    <property type="match status" value="1"/>
</dbReference>
<dbReference type="PANTHER" id="PTHR37164:SF1">
    <property type="entry name" value="BACTERIOHEMERYTHRIN"/>
    <property type="match status" value="1"/>
</dbReference>
<evidence type="ECO:0000313" key="7">
    <source>
        <dbReference type="Proteomes" id="UP000239406"/>
    </source>
</evidence>
<keyword evidence="2" id="KW-0479">Metal-binding</keyword>
<reference evidence="5 7" key="1">
    <citation type="submission" date="2018-02" db="EMBL/GenBank/DDBJ databases">
        <title>Reclassifiation of [Polyangium] brachysporum DSM 7029 as Guopingzhaonella breviflexa gen. nov., sp. nov., a member of the family Comamonadaceae.</title>
        <authorList>
            <person name="Tang B."/>
        </authorList>
    </citation>
    <scope>NUCLEOTIDE SEQUENCE [LARGE SCALE GENOMIC DNA]</scope>
    <source>
        <strain evidence="5 7">DSM 15344</strain>
    </source>
</reference>
<evidence type="ECO:0000313" key="5">
    <source>
        <dbReference type="EMBL" id="PPE71648.1"/>
    </source>
</evidence>
<dbReference type="NCBIfam" id="TIGR02481">
    <property type="entry name" value="hemeryth_dom"/>
    <property type="match status" value="1"/>
</dbReference>
<dbReference type="InterPro" id="IPR035938">
    <property type="entry name" value="Hemerythrin-like_sf"/>
</dbReference>
<dbReference type="EMBL" id="SLXF01000002">
    <property type="protein sequence ID" value="TCP08754.1"/>
    <property type="molecule type" value="Genomic_DNA"/>
</dbReference>
<dbReference type="Proteomes" id="UP000294772">
    <property type="component" value="Unassembled WGS sequence"/>
</dbReference>
<keyword evidence="3" id="KW-0408">Iron</keyword>
<dbReference type="InterPro" id="IPR012827">
    <property type="entry name" value="Hemerythrin_metal-bd"/>
</dbReference>
<name>A0A2S5T9W8_9BURK</name>
<evidence type="ECO:0000256" key="2">
    <source>
        <dbReference type="ARBA" id="ARBA00022723"/>
    </source>
</evidence>
<dbReference type="AlphaFoldDB" id="A0A2S5T9W8"/>
<evidence type="ECO:0000256" key="3">
    <source>
        <dbReference type="ARBA" id="ARBA00023004"/>
    </source>
</evidence>
<sequence>MPALVWSDALKLDNPRMDATHLEFVELLNLVKAATGDEVLSRYRRLIEHTEEHFGQEDRWMRLTGFAPENCHQGQHRHVLQVLYEIERQLLEHQPVNLPRFADELGAWFSQHAQTMDAALAWHLEQVGFDTETETLREAAAASLPAEPITGCGSRSCG</sequence>